<dbReference type="InterPro" id="IPR045054">
    <property type="entry name" value="P4HA-like"/>
</dbReference>
<dbReference type="InterPro" id="IPR011990">
    <property type="entry name" value="TPR-like_helical_dom_sf"/>
</dbReference>
<dbReference type="InterPro" id="IPR006620">
    <property type="entry name" value="Pro_4_hyd_alph"/>
</dbReference>
<keyword evidence="6" id="KW-0479">Metal-binding</keyword>
<evidence type="ECO:0000256" key="10">
    <source>
        <dbReference type="ARBA" id="ARBA00023002"/>
    </source>
</evidence>
<evidence type="ECO:0000256" key="3">
    <source>
        <dbReference type="ARBA" id="ARBA00004319"/>
    </source>
</evidence>
<sequence>MGNFEAGSFALDPRLLTKLGEEEDKFVTILRDMVASCSGNSCADDGSCYDLVLRYLDLCPVGDIVEGNKDNPFYAFKLLFRMGNVLTEVNTKCTEGKGTFAVELAALINKLEVALGTAMPSLRDVEIAAEGMLKLQETYQTTLGNFARNLDMVDVDITYLIQAKEVASSKKRKSMMAYLLKQAITENEAEKATLKCWYETESNHYFRIAPLKVELMSSNARVNLRLIHNVIGSNDIEKLLTFTNDDMKQAAIVVDTVSDKPVVGMHRRLLEKFTMNFLLLVVLTTNLVLGEEVGRKVEGGMFTLDVQLLRKLGNKEDKIVPLLREMVASCGGKENCKSPCQTAVLRYLDRVPVCSGDAGPHKENPFSAYKLIHRVGKRLALANSTCSKENENFAVVFISLFDQFVSSLGLNFPSRQDIADASDGMLRLQETYQMSVPQFTPGKLAQYSFNLSFSLEEIIILANMAKNLHMFDMNIEYLSLALDIAPANLKLQVSGLLLDAISKHNEKWAELSNETESERLGLFVEPIQSGEPLPMQTFTKLRQQVVDGVIPPSETLTLPNLCAGSNFQNQSEKAKLKCWYETGSNPYFLIAPLKIESVWTSARINLRLIHNAVGNGMISELYGLANEKMGRSMVTLDNLNKDEFTNERTSIQTTLKSTQTPFLLPLYKDVEMLTGLKFINPEKAEKLQVAQYSYIGSHFTLHKDSYTLTDVELGGATAFPELGVAVSPLKGAALIWNNIHLTDGTQIEESLHSGCPVALGDKVIATKWIHLVPDVTK</sequence>
<keyword evidence="12" id="KW-0325">Glycoprotein</keyword>
<dbReference type="InterPro" id="IPR013547">
    <property type="entry name" value="P4H_N"/>
</dbReference>
<dbReference type="InterPro" id="IPR005123">
    <property type="entry name" value="Oxoglu/Fe-dep_dioxygenase_dom"/>
</dbReference>
<dbReference type="Proteomes" id="UP000198287">
    <property type="component" value="Unassembled WGS sequence"/>
</dbReference>
<dbReference type="Gene3D" id="1.25.40.10">
    <property type="entry name" value="Tetratricopeptide repeat domain"/>
    <property type="match status" value="1"/>
</dbReference>
<keyword evidence="11" id="KW-0408">Iron</keyword>
<comment type="cofactor">
    <cofactor evidence="1">
        <name>L-ascorbate</name>
        <dbReference type="ChEBI" id="CHEBI:38290"/>
    </cofactor>
</comment>
<dbReference type="GO" id="GO:0005788">
    <property type="term" value="C:endoplasmic reticulum lumen"/>
    <property type="evidence" value="ECO:0007669"/>
    <property type="project" value="UniProtKB-SubCell"/>
</dbReference>
<keyword evidence="10" id="KW-0560">Oxidoreductase</keyword>
<evidence type="ECO:0000256" key="7">
    <source>
        <dbReference type="ARBA" id="ARBA00022824"/>
    </source>
</evidence>
<organism evidence="14 15">
    <name type="scientific">Folsomia candida</name>
    <name type="common">Springtail</name>
    <dbReference type="NCBI Taxonomy" id="158441"/>
    <lineage>
        <taxon>Eukaryota</taxon>
        <taxon>Metazoa</taxon>
        <taxon>Ecdysozoa</taxon>
        <taxon>Arthropoda</taxon>
        <taxon>Hexapoda</taxon>
        <taxon>Collembola</taxon>
        <taxon>Entomobryomorpha</taxon>
        <taxon>Isotomoidea</taxon>
        <taxon>Isotomidae</taxon>
        <taxon>Proisotominae</taxon>
        <taxon>Folsomia</taxon>
    </lineage>
</organism>
<keyword evidence="8" id="KW-0847">Vitamin C</keyword>
<evidence type="ECO:0000259" key="13">
    <source>
        <dbReference type="PROSITE" id="PS51471"/>
    </source>
</evidence>
<comment type="similarity">
    <text evidence="4">Belongs to the P4HA family.</text>
</comment>
<keyword evidence="7" id="KW-0256">Endoplasmic reticulum</keyword>
<name>A0A226DQZ7_FOLCA</name>
<proteinExistence type="inferred from homology"/>
<evidence type="ECO:0000256" key="5">
    <source>
        <dbReference type="ARBA" id="ARBA00012269"/>
    </source>
</evidence>
<evidence type="ECO:0000256" key="11">
    <source>
        <dbReference type="ARBA" id="ARBA00023004"/>
    </source>
</evidence>
<keyword evidence="15" id="KW-1185">Reference proteome</keyword>
<evidence type="ECO:0000256" key="2">
    <source>
        <dbReference type="ARBA" id="ARBA00002035"/>
    </source>
</evidence>
<accession>A0A226DQZ7</accession>
<evidence type="ECO:0000256" key="12">
    <source>
        <dbReference type="ARBA" id="ARBA00023180"/>
    </source>
</evidence>
<reference evidence="14 15" key="1">
    <citation type="submission" date="2015-12" db="EMBL/GenBank/DDBJ databases">
        <title>The genome of Folsomia candida.</title>
        <authorList>
            <person name="Faddeeva A."/>
            <person name="Derks M.F."/>
            <person name="Anvar Y."/>
            <person name="Smit S."/>
            <person name="Van Straalen N."/>
            <person name="Roelofs D."/>
        </authorList>
    </citation>
    <scope>NUCLEOTIDE SEQUENCE [LARGE SCALE GENOMIC DNA]</scope>
    <source>
        <strain evidence="14 15">VU population</strain>
        <tissue evidence="14">Whole body</tissue>
    </source>
</reference>
<dbReference type="GO" id="GO:0004656">
    <property type="term" value="F:procollagen-proline 4-dioxygenase activity"/>
    <property type="evidence" value="ECO:0007669"/>
    <property type="project" value="UniProtKB-EC"/>
</dbReference>
<evidence type="ECO:0000256" key="9">
    <source>
        <dbReference type="ARBA" id="ARBA00022964"/>
    </source>
</evidence>
<dbReference type="OrthoDB" id="420380at2759"/>
<evidence type="ECO:0000256" key="8">
    <source>
        <dbReference type="ARBA" id="ARBA00022896"/>
    </source>
</evidence>
<dbReference type="Pfam" id="PF08336">
    <property type="entry name" value="P4Ha_N"/>
    <property type="match status" value="1"/>
</dbReference>
<feature type="domain" description="Fe2OG dioxygenase" evidence="13">
    <location>
        <begin position="683"/>
        <end position="771"/>
    </location>
</feature>
<dbReference type="GO" id="GO:0031418">
    <property type="term" value="F:L-ascorbic acid binding"/>
    <property type="evidence" value="ECO:0007669"/>
    <property type="project" value="UniProtKB-KW"/>
</dbReference>
<protein>
    <recommendedName>
        <fullName evidence="5">procollagen-proline 4-dioxygenase</fullName>
        <ecNumber evidence="5">1.14.11.2</ecNumber>
    </recommendedName>
</protein>
<dbReference type="EC" id="1.14.11.2" evidence="5"/>
<comment type="caution">
    <text evidence="14">The sequence shown here is derived from an EMBL/GenBank/DDBJ whole genome shotgun (WGS) entry which is preliminary data.</text>
</comment>
<keyword evidence="9" id="KW-0223">Dioxygenase</keyword>
<dbReference type="AlphaFoldDB" id="A0A226DQZ7"/>
<dbReference type="SMART" id="SM00702">
    <property type="entry name" value="P4Hc"/>
    <property type="match status" value="1"/>
</dbReference>
<dbReference type="GO" id="GO:0005506">
    <property type="term" value="F:iron ion binding"/>
    <property type="evidence" value="ECO:0007669"/>
    <property type="project" value="InterPro"/>
</dbReference>
<evidence type="ECO:0000313" key="14">
    <source>
        <dbReference type="EMBL" id="OXA47942.1"/>
    </source>
</evidence>
<dbReference type="Gene3D" id="2.60.120.620">
    <property type="entry name" value="q2cbj1_9rhob like domain"/>
    <property type="match status" value="1"/>
</dbReference>
<dbReference type="EMBL" id="LNIX01000012">
    <property type="protein sequence ID" value="OXA47942.1"/>
    <property type="molecule type" value="Genomic_DNA"/>
</dbReference>
<comment type="function">
    <text evidence="2">Catalyzes the post-translational formation of 4-hydroxyproline in -Xaa-Pro-Gly- sequences in collagens and other proteins.</text>
</comment>
<evidence type="ECO:0000313" key="15">
    <source>
        <dbReference type="Proteomes" id="UP000198287"/>
    </source>
</evidence>
<dbReference type="PANTHER" id="PTHR10869">
    <property type="entry name" value="PROLYL 4-HYDROXYLASE ALPHA SUBUNIT"/>
    <property type="match status" value="1"/>
</dbReference>
<dbReference type="PROSITE" id="PS51471">
    <property type="entry name" value="FE2OG_OXY"/>
    <property type="match status" value="1"/>
</dbReference>
<evidence type="ECO:0000256" key="6">
    <source>
        <dbReference type="ARBA" id="ARBA00022723"/>
    </source>
</evidence>
<dbReference type="PANTHER" id="PTHR10869:SF244">
    <property type="entry name" value="PROLYL 4-HYDROXYLASE SUBUNIT ALPHA-2"/>
    <property type="match status" value="1"/>
</dbReference>
<evidence type="ECO:0000256" key="1">
    <source>
        <dbReference type="ARBA" id="ARBA00001961"/>
    </source>
</evidence>
<comment type="subcellular location">
    <subcellularLocation>
        <location evidence="3">Endoplasmic reticulum lumen</location>
    </subcellularLocation>
</comment>
<gene>
    <name evidence="14" type="ORF">Fcan01_17394</name>
</gene>
<evidence type="ECO:0000256" key="4">
    <source>
        <dbReference type="ARBA" id="ARBA00006511"/>
    </source>
</evidence>